<keyword evidence="5" id="KW-0804">Transcription</keyword>
<evidence type="ECO:0000256" key="5">
    <source>
        <dbReference type="ARBA" id="ARBA00023163"/>
    </source>
</evidence>
<keyword evidence="9" id="KW-1185">Reference proteome</keyword>
<evidence type="ECO:0000313" key="9">
    <source>
        <dbReference type="Proteomes" id="UP000053095"/>
    </source>
</evidence>
<dbReference type="Proteomes" id="UP000053095">
    <property type="component" value="Unassembled WGS sequence"/>
</dbReference>
<accession>A0A6V8HF49</accession>
<dbReference type="Pfam" id="PF04082">
    <property type="entry name" value="Fungal_trans"/>
    <property type="match status" value="1"/>
</dbReference>
<evidence type="ECO:0000259" key="7">
    <source>
        <dbReference type="PROSITE" id="PS50048"/>
    </source>
</evidence>
<dbReference type="SUPFAM" id="SSF57701">
    <property type="entry name" value="Zn2/Cys6 DNA-binding domain"/>
    <property type="match status" value="1"/>
</dbReference>
<proteinExistence type="predicted"/>
<dbReference type="InterPro" id="IPR007219">
    <property type="entry name" value="XnlR_reg_dom"/>
</dbReference>
<dbReference type="PANTHER" id="PTHR47338">
    <property type="entry name" value="ZN(II)2CYS6 TRANSCRIPTION FACTOR (EUROFUNG)-RELATED"/>
    <property type="match status" value="1"/>
</dbReference>
<sequence>MESPTQKASQACGPCRKHKRKCDKLRPECSLCVRTCRTCDYTDTPRPPPTAAEFATLQERLGKLENRLRSASENPEFALATASVESASSFATESSATTGPSQRSSGFPSALFLDLDCYKWSGMQLPRPAVGIPMEVLGILGQQNTVLETSTLYFSTIHCWMPIISKKRLELGISLQNSGPDLALLFLTMRLNISTLPTENIGGNSLYSTAKSFLATLEAGGVVTLVYLQAMVLVATYEYSHSIYPAAWMTVGACARLAELLGLSSGTDSMKIMSRVTTWTEVEERRRVWWAIFILDRVISLGSRRRFSFPEPADVHVLPANDEAWDSGNITNIIQYPCTAPLSTYVSPFARLCQSAMFISRVAVCSSVSQAASMHHISAVTSLTTELCSFRSIIADEIASSSMEEYLRLLAPCCLTWSALFMLLDSYCCPEKLGDEPGYTPSGDAKGPEELAIQIQATLVVRSISDEAYEHTKRLMDVISHMPGMDPIGSVSPFSLDALYCSMVTFQWVYREGGDELTEARLADIEFCMRRLGERWRLASEYLSLNDLYRNAGNI</sequence>
<protein>
    <submittedName>
        <fullName evidence="8">Fungal specific transcription factor</fullName>
    </submittedName>
</protein>
<dbReference type="PROSITE" id="PS50048">
    <property type="entry name" value="ZN2_CY6_FUNGAL_2"/>
    <property type="match status" value="1"/>
</dbReference>
<evidence type="ECO:0000256" key="3">
    <source>
        <dbReference type="ARBA" id="ARBA00023015"/>
    </source>
</evidence>
<comment type="caution">
    <text evidence="8">The sequence shown here is derived from an EMBL/GenBank/DDBJ whole genome shotgun (WGS) entry which is preliminary data.</text>
</comment>
<dbReference type="InterPro" id="IPR001138">
    <property type="entry name" value="Zn2Cys6_DnaBD"/>
</dbReference>
<dbReference type="EMBL" id="DF933830">
    <property type="protein sequence ID" value="GAM40130.1"/>
    <property type="molecule type" value="Genomic_DNA"/>
</dbReference>
<dbReference type="InterPro" id="IPR036864">
    <property type="entry name" value="Zn2-C6_fun-type_DNA-bd_sf"/>
</dbReference>
<dbReference type="CDD" id="cd00067">
    <property type="entry name" value="GAL4"/>
    <property type="match status" value="1"/>
</dbReference>
<keyword evidence="3" id="KW-0805">Transcription regulation</keyword>
<dbReference type="GO" id="GO:0000981">
    <property type="term" value="F:DNA-binding transcription factor activity, RNA polymerase II-specific"/>
    <property type="evidence" value="ECO:0007669"/>
    <property type="project" value="InterPro"/>
</dbReference>
<dbReference type="InterPro" id="IPR050815">
    <property type="entry name" value="TF_fung"/>
</dbReference>
<dbReference type="SMART" id="SM00906">
    <property type="entry name" value="Fungal_trans"/>
    <property type="match status" value="1"/>
</dbReference>
<dbReference type="Gene3D" id="4.10.240.10">
    <property type="entry name" value="Zn(2)-C6 fungal-type DNA-binding domain"/>
    <property type="match status" value="1"/>
</dbReference>
<gene>
    <name evidence="8" type="ORF">TCE0_034f12239</name>
</gene>
<keyword evidence="6" id="KW-0539">Nucleus</keyword>
<reference evidence="9" key="1">
    <citation type="journal article" date="2015" name="Genome Announc.">
        <title>Draft genome sequence of Talaromyces cellulolyticus strain Y-94, a source of lignocellulosic biomass-degrading enzymes.</title>
        <authorList>
            <person name="Fujii T."/>
            <person name="Koike H."/>
            <person name="Sawayama S."/>
            <person name="Yano S."/>
            <person name="Inoue H."/>
        </authorList>
    </citation>
    <scope>NUCLEOTIDE SEQUENCE [LARGE SCALE GENOMIC DNA]</scope>
    <source>
        <strain evidence="9">Y-94</strain>
    </source>
</reference>
<comment type="subcellular location">
    <subcellularLocation>
        <location evidence="1">Nucleus</location>
    </subcellularLocation>
</comment>
<evidence type="ECO:0000256" key="1">
    <source>
        <dbReference type="ARBA" id="ARBA00004123"/>
    </source>
</evidence>
<dbReference type="CDD" id="cd12148">
    <property type="entry name" value="fungal_TF_MHR"/>
    <property type="match status" value="1"/>
</dbReference>
<evidence type="ECO:0000256" key="2">
    <source>
        <dbReference type="ARBA" id="ARBA00022723"/>
    </source>
</evidence>
<keyword evidence="2" id="KW-0479">Metal-binding</keyword>
<dbReference type="SMART" id="SM00066">
    <property type="entry name" value="GAL4"/>
    <property type="match status" value="1"/>
</dbReference>
<dbReference type="Pfam" id="PF00172">
    <property type="entry name" value="Zn_clus"/>
    <property type="match status" value="1"/>
</dbReference>
<evidence type="ECO:0000256" key="4">
    <source>
        <dbReference type="ARBA" id="ARBA00023125"/>
    </source>
</evidence>
<dbReference type="GO" id="GO:0005634">
    <property type="term" value="C:nucleus"/>
    <property type="evidence" value="ECO:0007669"/>
    <property type="project" value="UniProtKB-SubCell"/>
</dbReference>
<evidence type="ECO:0000256" key="6">
    <source>
        <dbReference type="ARBA" id="ARBA00023242"/>
    </source>
</evidence>
<dbReference type="GO" id="GO:0006351">
    <property type="term" value="P:DNA-templated transcription"/>
    <property type="evidence" value="ECO:0007669"/>
    <property type="project" value="InterPro"/>
</dbReference>
<dbReference type="AlphaFoldDB" id="A0A6V8HF49"/>
<evidence type="ECO:0000313" key="8">
    <source>
        <dbReference type="EMBL" id="GAM40130.1"/>
    </source>
</evidence>
<name>A0A6V8HF49_TALPI</name>
<keyword evidence="4" id="KW-0238">DNA-binding</keyword>
<organism evidence="8 9">
    <name type="scientific">Talaromyces pinophilus</name>
    <name type="common">Penicillium pinophilum</name>
    <dbReference type="NCBI Taxonomy" id="128442"/>
    <lineage>
        <taxon>Eukaryota</taxon>
        <taxon>Fungi</taxon>
        <taxon>Dikarya</taxon>
        <taxon>Ascomycota</taxon>
        <taxon>Pezizomycotina</taxon>
        <taxon>Eurotiomycetes</taxon>
        <taxon>Eurotiomycetidae</taxon>
        <taxon>Eurotiales</taxon>
        <taxon>Trichocomaceae</taxon>
        <taxon>Talaromyces</taxon>
        <taxon>Talaromyces sect. Talaromyces</taxon>
    </lineage>
</organism>
<dbReference type="PANTHER" id="PTHR47338:SF20">
    <property type="entry name" value="ZN(II)2CYS6 TRANSCRIPTION FACTOR (EUROFUNG)"/>
    <property type="match status" value="1"/>
</dbReference>
<dbReference type="GO" id="GO:0003677">
    <property type="term" value="F:DNA binding"/>
    <property type="evidence" value="ECO:0007669"/>
    <property type="project" value="UniProtKB-KW"/>
</dbReference>
<feature type="domain" description="Zn(2)-C6 fungal-type" evidence="7">
    <location>
        <begin position="11"/>
        <end position="41"/>
    </location>
</feature>
<dbReference type="PROSITE" id="PS00463">
    <property type="entry name" value="ZN2_CY6_FUNGAL_1"/>
    <property type="match status" value="1"/>
</dbReference>
<dbReference type="GO" id="GO:0008270">
    <property type="term" value="F:zinc ion binding"/>
    <property type="evidence" value="ECO:0007669"/>
    <property type="project" value="InterPro"/>
</dbReference>